<reference evidence="3" key="1">
    <citation type="submission" date="2020-05" db="UniProtKB">
        <authorList>
            <consortium name="EnsemblMetazoa"/>
        </authorList>
    </citation>
    <scope>IDENTIFICATION</scope>
    <source>
        <strain evidence="3">TTRI</strain>
    </source>
</reference>
<feature type="compositionally biased region" description="Low complexity" evidence="1">
    <location>
        <begin position="149"/>
        <end position="170"/>
    </location>
</feature>
<dbReference type="AlphaFoldDB" id="A0A1A9VMD1"/>
<dbReference type="Pfam" id="PF26634">
    <property type="entry name" value="DUF8207"/>
    <property type="match status" value="1"/>
</dbReference>
<accession>A0A1A9VMD1</accession>
<evidence type="ECO:0000313" key="4">
    <source>
        <dbReference type="Proteomes" id="UP000078200"/>
    </source>
</evidence>
<sequence>MALLNSLSHYSHLNIWMDIFLLNARPMYISILKLYMWIITIIVSTQAASASTFGSLTRLINVYFFNISLKAVRVRLEKDYVGSLVVKLLINMLSLRSAASYIHTSKTPSTNVVPNIEDPQHVNYVGNQEEGEADFHNAEDDMNIDETSLESSSSSGSTPLLNNNINNNNNNKKRFRIKKSLKRNIDKKGVKVGKSLKGLRHLKREKKANVVQRRKVTTTTTPSLPTPIRIEQKKNLKRKDATSLDGFDVNNEKRLKTSHISFNQKRKSKSRLNTDKKRNKYMNNSNDSNKSALYSVIQTLINNEKLDKIYGFNVDVAGNWRYGNNKLKLNRDNTINIGNIKWTMTPGLFQVMFHSKPQHYTKRDLIKYKDILYIMHIQMHTNVIINQVRKLKIQKHLNINV</sequence>
<evidence type="ECO:0000313" key="3">
    <source>
        <dbReference type="EnsemblMetazoa" id="GAUT041563-PA"/>
    </source>
</evidence>
<evidence type="ECO:0000259" key="2">
    <source>
        <dbReference type="Pfam" id="PF26634"/>
    </source>
</evidence>
<organism evidence="3 4">
    <name type="scientific">Glossina austeni</name>
    <name type="common">Savannah tsetse fly</name>
    <dbReference type="NCBI Taxonomy" id="7395"/>
    <lineage>
        <taxon>Eukaryota</taxon>
        <taxon>Metazoa</taxon>
        <taxon>Ecdysozoa</taxon>
        <taxon>Arthropoda</taxon>
        <taxon>Hexapoda</taxon>
        <taxon>Insecta</taxon>
        <taxon>Pterygota</taxon>
        <taxon>Neoptera</taxon>
        <taxon>Endopterygota</taxon>
        <taxon>Diptera</taxon>
        <taxon>Brachycera</taxon>
        <taxon>Muscomorpha</taxon>
        <taxon>Hippoboscoidea</taxon>
        <taxon>Glossinidae</taxon>
        <taxon>Glossina</taxon>
    </lineage>
</organism>
<proteinExistence type="predicted"/>
<dbReference type="Proteomes" id="UP000078200">
    <property type="component" value="Unassembled WGS sequence"/>
</dbReference>
<feature type="region of interest" description="Disordered" evidence="1">
    <location>
        <begin position="146"/>
        <end position="174"/>
    </location>
</feature>
<evidence type="ECO:0000256" key="1">
    <source>
        <dbReference type="SAM" id="MobiDB-lite"/>
    </source>
</evidence>
<dbReference type="EnsemblMetazoa" id="GAUT041563-RA">
    <property type="protein sequence ID" value="GAUT041563-PA"/>
    <property type="gene ID" value="GAUT041563"/>
</dbReference>
<dbReference type="InterPro" id="IPR058520">
    <property type="entry name" value="DUF8207"/>
</dbReference>
<keyword evidence="4" id="KW-1185">Reference proteome</keyword>
<name>A0A1A9VMD1_GLOAU</name>
<feature type="region of interest" description="Disordered" evidence="1">
    <location>
        <begin position="257"/>
        <end position="287"/>
    </location>
</feature>
<dbReference type="VEuPathDB" id="VectorBase:GAUT041563"/>
<protein>
    <recommendedName>
        <fullName evidence="2">DUF8207 domain-containing protein</fullName>
    </recommendedName>
</protein>
<feature type="domain" description="DUF8207" evidence="2">
    <location>
        <begin position="305"/>
        <end position="399"/>
    </location>
</feature>